<keyword evidence="3" id="KW-1185">Reference proteome</keyword>
<evidence type="ECO:0000313" key="2">
    <source>
        <dbReference type="EMBL" id="KAK2764146.1"/>
    </source>
</evidence>
<feature type="region of interest" description="Disordered" evidence="1">
    <location>
        <begin position="151"/>
        <end position="196"/>
    </location>
</feature>
<dbReference type="AlphaFoldDB" id="A0AAE0D7N2"/>
<dbReference type="Proteomes" id="UP001281614">
    <property type="component" value="Unassembled WGS sequence"/>
</dbReference>
<organism evidence="2 3">
    <name type="scientific">Colletotrichum kahawae</name>
    <name type="common">Coffee berry disease fungus</name>
    <dbReference type="NCBI Taxonomy" id="34407"/>
    <lineage>
        <taxon>Eukaryota</taxon>
        <taxon>Fungi</taxon>
        <taxon>Dikarya</taxon>
        <taxon>Ascomycota</taxon>
        <taxon>Pezizomycotina</taxon>
        <taxon>Sordariomycetes</taxon>
        <taxon>Hypocreomycetidae</taxon>
        <taxon>Glomerellales</taxon>
        <taxon>Glomerellaceae</taxon>
        <taxon>Colletotrichum</taxon>
        <taxon>Colletotrichum gloeosporioides species complex</taxon>
    </lineage>
</organism>
<comment type="caution">
    <text evidence="2">The sequence shown here is derived from an EMBL/GenBank/DDBJ whole genome shotgun (WGS) entry which is preliminary data.</text>
</comment>
<dbReference type="EMBL" id="VYYT01000138">
    <property type="protein sequence ID" value="KAK2764146.1"/>
    <property type="molecule type" value="Genomic_DNA"/>
</dbReference>
<evidence type="ECO:0000256" key="1">
    <source>
        <dbReference type="SAM" id="MobiDB-lite"/>
    </source>
</evidence>
<proteinExistence type="predicted"/>
<evidence type="ECO:0000313" key="3">
    <source>
        <dbReference type="Proteomes" id="UP001281614"/>
    </source>
</evidence>
<feature type="compositionally biased region" description="Polar residues" evidence="1">
    <location>
        <begin position="42"/>
        <end position="62"/>
    </location>
</feature>
<accession>A0AAE0D7N2</accession>
<gene>
    <name evidence="2" type="ORF">CKAH01_15823</name>
</gene>
<name>A0AAE0D7N2_COLKA</name>
<feature type="compositionally biased region" description="Polar residues" evidence="1">
    <location>
        <begin position="165"/>
        <end position="186"/>
    </location>
</feature>
<feature type="compositionally biased region" description="Low complexity" evidence="1">
    <location>
        <begin position="81"/>
        <end position="100"/>
    </location>
</feature>
<reference evidence="2" key="1">
    <citation type="submission" date="2023-02" db="EMBL/GenBank/DDBJ databases">
        <title>Colletotrichum kahawae CIFC_Que2 genome sequencing and assembly.</title>
        <authorList>
            <person name="Baroncelli R."/>
        </authorList>
    </citation>
    <scope>NUCLEOTIDE SEQUENCE</scope>
    <source>
        <strain evidence="2">CIFC_Que2</strain>
    </source>
</reference>
<sequence length="196" mass="21507">MMDTNTSLADDAINFVSDSGHFPEITTHDASTLSMIEDTEAIQRQSFQGASSDSSDCASTPPRSGWDTAPEVPLAGRQFGSRGTASRPRPTRPPQSSASSMNAIDYNAMTTSHSSSHNHLSIPSPNQYFELFADDFSQSLPADIFRYPTAPQQVHHHHHHHHQQESSALRQFEQQAEAQSMKTQSRPAARGRGSFA</sequence>
<feature type="region of interest" description="Disordered" evidence="1">
    <location>
        <begin position="39"/>
        <end position="101"/>
    </location>
</feature>
<protein>
    <submittedName>
        <fullName evidence="2">Transcription factor</fullName>
    </submittedName>
</protein>